<dbReference type="EMBL" id="JRES01000523">
    <property type="protein sequence ID" value="KNC30433.1"/>
    <property type="molecule type" value="Genomic_DNA"/>
</dbReference>
<evidence type="ECO:0000313" key="2">
    <source>
        <dbReference type="Proteomes" id="UP000037069"/>
    </source>
</evidence>
<keyword evidence="2" id="KW-1185">Reference proteome</keyword>
<accession>A0A0L0CDG2</accession>
<protein>
    <submittedName>
        <fullName evidence="1">Uncharacterized protein</fullName>
    </submittedName>
</protein>
<gene>
    <name evidence="1" type="ORF">FF38_07462</name>
</gene>
<name>A0A0L0CDG2_LUCCU</name>
<comment type="caution">
    <text evidence="1">The sequence shown here is derived from an EMBL/GenBank/DDBJ whole genome shotgun (WGS) entry which is preliminary data.</text>
</comment>
<dbReference type="Proteomes" id="UP000037069">
    <property type="component" value="Unassembled WGS sequence"/>
</dbReference>
<reference evidence="1 2" key="1">
    <citation type="journal article" date="2015" name="Nat. Commun.">
        <title>Lucilia cuprina genome unlocks parasitic fly biology to underpin future interventions.</title>
        <authorList>
            <person name="Anstead C.A."/>
            <person name="Korhonen P.K."/>
            <person name="Young N.D."/>
            <person name="Hall R.S."/>
            <person name="Jex A.R."/>
            <person name="Murali S.C."/>
            <person name="Hughes D.S."/>
            <person name="Lee S.F."/>
            <person name="Perry T."/>
            <person name="Stroehlein A.J."/>
            <person name="Ansell B.R."/>
            <person name="Breugelmans B."/>
            <person name="Hofmann A."/>
            <person name="Qu J."/>
            <person name="Dugan S."/>
            <person name="Lee S.L."/>
            <person name="Chao H."/>
            <person name="Dinh H."/>
            <person name="Han Y."/>
            <person name="Doddapaneni H.V."/>
            <person name="Worley K.C."/>
            <person name="Muzny D.M."/>
            <person name="Ioannidis P."/>
            <person name="Waterhouse R.M."/>
            <person name="Zdobnov E.M."/>
            <person name="James P.J."/>
            <person name="Bagnall N.H."/>
            <person name="Kotze A.C."/>
            <person name="Gibbs R.A."/>
            <person name="Richards S."/>
            <person name="Batterham P."/>
            <person name="Gasser R.B."/>
        </authorList>
    </citation>
    <scope>NUCLEOTIDE SEQUENCE [LARGE SCALE GENOMIC DNA]</scope>
    <source>
        <strain evidence="1 2">LS</strain>
        <tissue evidence="1">Full body</tissue>
    </source>
</reference>
<evidence type="ECO:0000313" key="1">
    <source>
        <dbReference type="EMBL" id="KNC30433.1"/>
    </source>
</evidence>
<sequence length="247" mass="26827">MAAVASPTNCWLSRSNAAYLSDTDQASGCWNVSTSEAISGSGSGSSKTNFSGIASATKESLILAEYSSSSIYSSSSSSGKASTASLTKCLNEEDSFNSAIDLVLIVGTLSTALRNGKNTSPNVGAILKRLKGSNDSSSGILSMAERTKADHSVFTLIKKNKDPKMELKNFVQKKCEEYLTNCQFRSKYFIPYKSTLIHQFLLLNICFEWDSVCDLQSMAALAIIRFDIKSSRKEERLNLNKDNVNIS</sequence>
<proteinExistence type="predicted"/>
<organism evidence="1 2">
    <name type="scientific">Lucilia cuprina</name>
    <name type="common">Green bottle fly</name>
    <name type="synonym">Australian sheep blowfly</name>
    <dbReference type="NCBI Taxonomy" id="7375"/>
    <lineage>
        <taxon>Eukaryota</taxon>
        <taxon>Metazoa</taxon>
        <taxon>Ecdysozoa</taxon>
        <taxon>Arthropoda</taxon>
        <taxon>Hexapoda</taxon>
        <taxon>Insecta</taxon>
        <taxon>Pterygota</taxon>
        <taxon>Neoptera</taxon>
        <taxon>Endopterygota</taxon>
        <taxon>Diptera</taxon>
        <taxon>Brachycera</taxon>
        <taxon>Muscomorpha</taxon>
        <taxon>Oestroidea</taxon>
        <taxon>Calliphoridae</taxon>
        <taxon>Luciliinae</taxon>
        <taxon>Lucilia</taxon>
    </lineage>
</organism>
<dbReference type="AlphaFoldDB" id="A0A0L0CDG2"/>